<proteinExistence type="predicted"/>
<keyword evidence="2" id="KW-1185">Reference proteome</keyword>
<comment type="caution">
    <text evidence="1">The sequence shown here is derived from an EMBL/GenBank/DDBJ whole genome shotgun (WGS) entry which is preliminary data.</text>
</comment>
<reference evidence="1 2" key="1">
    <citation type="journal article" date="2024" name="G3 (Bethesda)">
        <title>Genome assembly of Hibiscus sabdariffa L. provides insights into metabolisms of medicinal natural products.</title>
        <authorList>
            <person name="Kim T."/>
        </authorList>
    </citation>
    <scope>NUCLEOTIDE SEQUENCE [LARGE SCALE GENOMIC DNA]</scope>
    <source>
        <strain evidence="1">TK-2024</strain>
        <tissue evidence="1">Old leaves</tissue>
    </source>
</reference>
<dbReference type="EMBL" id="JBBPBM010000014">
    <property type="protein sequence ID" value="KAK8559979.1"/>
    <property type="molecule type" value="Genomic_DNA"/>
</dbReference>
<accession>A0ABR2EGX7</accession>
<organism evidence="1 2">
    <name type="scientific">Hibiscus sabdariffa</name>
    <name type="common">roselle</name>
    <dbReference type="NCBI Taxonomy" id="183260"/>
    <lineage>
        <taxon>Eukaryota</taxon>
        <taxon>Viridiplantae</taxon>
        <taxon>Streptophyta</taxon>
        <taxon>Embryophyta</taxon>
        <taxon>Tracheophyta</taxon>
        <taxon>Spermatophyta</taxon>
        <taxon>Magnoliopsida</taxon>
        <taxon>eudicotyledons</taxon>
        <taxon>Gunneridae</taxon>
        <taxon>Pentapetalae</taxon>
        <taxon>rosids</taxon>
        <taxon>malvids</taxon>
        <taxon>Malvales</taxon>
        <taxon>Malvaceae</taxon>
        <taxon>Malvoideae</taxon>
        <taxon>Hibiscus</taxon>
    </lineage>
</organism>
<gene>
    <name evidence="1" type="ORF">V6N12_012789</name>
</gene>
<name>A0ABR2EGX7_9ROSI</name>
<sequence>MISFVAFNLEVMVAEASSRLRATGSPKLPLTLAMENIRTFSLSHVTALLLPESRLLVYLGLWRKTLCSREVETKL</sequence>
<evidence type="ECO:0000313" key="1">
    <source>
        <dbReference type="EMBL" id="KAK8559979.1"/>
    </source>
</evidence>
<protein>
    <submittedName>
        <fullName evidence="1">Uncharacterized protein</fullName>
    </submittedName>
</protein>
<evidence type="ECO:0000313" key="2">
    <source>
        <dbReference type="Proteomes" id="UP001472677"/>
    </source>
</evidence>
<dbReference type="Proteomes" id="UP001472677">
    <property type="component" value="Unassembled WGS sequence"/>
</dbReference>